<dbReference type="Proteomes" id="UP001059272">
    <property type="component" value="Chromosome"/>
</dbReference>
<evidence type="ECO:0000313" key="1">
    <source>
        <dbReference type="EMBL" id="UVO06659.1"/>
    </source>
</evidence>
<gene>
    <name evidence="1" type="ORF">LW347_12005</name>
</gene>
<evidence type="ECO:0000313" key="2">
    <source>
        <dbReference type="Proteomes" id="UP001059272"/>
    </source>
</evidence>
<name>A0AAE9NKE4_9GAMM</name>
<organism evidence="1 2">
    <name type="scientific">Pectobacterium polonicum</name>
    <dbReference type="NCBI Taxonomy" id="2485124"/>
    <lineage>
        <taxon>Bacteria</taxon>
        <taxon>Pseudomonadati</taxon>
        <taxon>Pseudomonadota</taxon>
        <taxon>Gammaproteobacteria</taxon>
        <taxon>Enterobacterales</taxon>
        <taxon>Pectobacteriaceae</taxon>
        <taxon>Pectobacterium</taxon>
    </lineage>
</organism>
<dbReference type="RefSeq" id="WP_258882430.1">
    <property type="nucleotide sequence ID" value="NZ_CP090065.1"/>
</dbReference>
<sequence>MSHVIHTPDGGTDRYWPPETMPVEETIVRVKRLNKALCLLLGANVVQSAM</sequence>
<protein>
    <submittedName>
        <fullName evidence="1">Uncharacterized protein</fullName>
    </submittedName>
</protein>
<dbReference type="AlphaFoldDB" id="A0AAE9NKE4"/>
<reference evidence="1" key="1">
    <citation type="submission" date="2021-12" db="EMBL/GenBank/DDBJ databases">
        <title>Genome sequence of novel Pectobacterium sp. causing blackleg.</title>
        <authorList>
            <person name="Wang J."/>
        </authorList>
    </citation>
    <scope>NUCLEOTIDE SEQUENCE</scope>
    <source>
        <strain evidence="1">BY21311</strain>
    </source>
</reference>
<accession>A0AAE9NKE4</accession>
<dbReference type="EMBL" id="CP090065">
    <property type="protein sequence ID" value="UVO06659.1"/>
    <property type="molecule type" value="Genomic_DNA"/>
</dbReference>
<proteinExistence type="predicted"/>
<dbReference type="KEGG" id="ppoo:LW347_12005"/>